<organism evidence="4">
    <name type="scientific">Oxalobacter aliiformigenes</name>
    <dbReference type="NCBI Taxonomy" id="2946593"/>
    <lineage>
        <taxon>Bacteria</taxon>
        <taxon>Pseudomonadati</taxon>
        <taxon>Pseudomonadota</taxon>
        <taxon>Betaproteobacteria</taxon>
        <taxon>Burkholderiales</taxon>
        <taxon>Oxalobacteraceae</taxon>
        <taxon>Oxalobacter</taxon>
    </lineage>
</organism>
<feature type="transmembrane region" description="Helical" evidence="2">
    <location>
        <begin position="133"/>
        <end position="153"/>
    </location>
</feature>
<keyword evidence="2" id="KW-0812">Transmembrane</keyword>
<feature type="signal peptide" evidence="3">
    <location>
        <begin position="1"/>
        <end position="29"/>
    </location>
</feature>
<dbReference type="Proteomes" id="UP001164819">
    <property type="component" value="Chromosome"/>
</dbReference>
<keyword evidence="2" id="KW-1133">Transmembrane helix</keyword>
<evidence type="ECO:0008006" key="5">
    <source>
        <dbReference type="Google" id="ProtNLM"/>
    </source>
</evidence>
<dbReference type="AlphaFoldDB" id="A0A9E9NUA3"/>
<name>A0A9E9NUA3_9BURK</name>
<accession>A0A9E9NUA3</accession>
<evidence type="ECO:0000256" key="3">
    <source>
        <dbReference type="SAM" id="SignalP"/>
    </source>
</evidence>
<feature type="chain" id="PRO_5039156728" description="Sel1 repeat family protein" evidence="3">
    <location>
        <begin position="30"/>
        <end position="224"/>
    </location>
</feature>
<evidence type="ECO:0000256" key="2">
    <source>
        <dbReference type="SAM" id="Phobius"/>
    </source>
</evidence>
<proteinExistence type="predicted"/>
<evidence type="ECO:0000313" key="4">
    <source>
        <dbReference type="EMBL" id="WAV92116.1"/>
    </source>
</evidence>
<feature type="compositionally biased region" description="Low complexity" evidence="1">
    <location>
        <begin position="169"/>
        <end position="178"/>
    </location>
</feature>
<keyword evidence="3" id="KW-0732">Signal</keyword>
<feature type="region of interest" description="Disordered" evidence="1">
    <location>
        <begin position="161"/>
        <end position="188"/>
    </location>
</feature>
<evidence type="ECO:0000256" key="1">
    <source>
        <dbReference type="SAM" id="MobiDB-lite"/>
    </source>
</evidence>
<gene>
    <name evidence="4" type="ORF">NB646_05210</name>
</gene>
<reference evidence="4" key="1">
    <citation type="journal article" date="2022" name="Front. Microbiol.">
        <title>New perspectives on an old grouping: The genomic and phenotypic variability of Oxalobacter formigenes and the implications for calcium oxalate stone prevention.</title>
        <authorList>
            <person name="Chmiel J.A."/>
            <person name="Carr C."/>
            <person name="Stuivenberg G.A."/>
            <person name="Venema R."/>
            <person name="Chanyi R.M."/>
            <person name="Al K.F."/>
            <person name="Giguere D."/>
            <person name="Say H."/>
            <person name="Akouris P.P."/>
            <person name="Dominguez Romero S.A."/>
            <person name="Kwong A."/>
            <person name="Tai V."/>
            <person name="Koval S.F."/>
            <person name="Razvi H."/>
            <person name="Bjazevic J."/>
            <person name="Burton J.P."/>
        </authorList>
    </citation>
    <scope>NUCLEOTIDE SEQUENCE</scope>
    <source>
        <strain evidence="4">OxK</strain>
    </source>
</reference>
<protein>
    <recommendedName>
        <fullName evidence="5">Sel1 repeat family protein</fullName>
    </recommendedName>
</protein>
<dbReference type="RefSeq" id="WP_269316376.1">
    <property type="nucleotide sequence ID" value="NZ_CP098251.1"/>
</dbReference>
<sequence>MPKPSLPFILCVLFSLTVAAITAARPVRADDLSQGLQLYRAGKPRQAIPLLEKAAKEGHEEAIRALDRIYADETPAVNMTDEKPPAREITATKTGKTAGNGNRAETAPAPVYEKATVAEDPKEAADRAFMRKLLLAGIAVVVILACAIQYTLLRRMRNRQYRRAPRPAPARNSKNPANDRSLRKGSGLWNLSAHPAPGSIILSADAGTPSEQAFPREMLALPTC</sequence>
<dbReference type="EMBL" id="CP098251">
    <property type="protein sequence ID" value="WAV92116.1"/>
    <property type="molecule type" value="Genomic_DNA"/>
</dbReference>
<keyword evidence="2" id="KW-0472">Membrane</keyword>